<dbReference type="InterPro" id="IPR036388">
    <property type="entry name" value="WH-like_DNA-bd_sf"/>
</dbReference>
<gene>
    <name evidence="1" type="ORF">BC335_0415</name>
</gene>
<evidence type="ECO:0000313" key="1">
    <source>
        <dbReference type="EMBL" id="AYE60951.1"/>
    </source>
</evidence>
<dbReference type="InterPro" id="IPR009061">
    <property type="entry name" value="DNA-bd_dom_put_sf"/>
</dbReference>
<evidence type="ECO:0000313" key="2">
    <source>
        <dbReference type="Proteomes" id="UP000267794"/>
    </source>
</evidence>
<accession>A0A386RCU8</accession>
<sequence>MQVILDDNQVKEIKSLIYSTIKDGLKQATNTRPYLNRKEIAKYFGVAESTITFWASLGMPVAVIDGRKLYGKQSITAWLKAHEMPSQKAMEQTKKPLTIGVVKDVQ</sequence>
<protein>
    <submittedName>
        <fullName evidence="1">Prophage DNA packaging protein NU1</fullName>
    </submittedName>
</protein>
<dbReference type="Gene3D" id="1.10.10.10">
    <property type="entry name" value="Winged helix-like DNA-binding domain superfamily/Winged helix DNA-binding domain"/>
    <property type="match status" value="1"/>
</dbReference>
<reference evidence="1 2" key="1">
    <citation type="submission" date="2016-10" db="EMBL/GenBank/DDBJ databases">
        <title>Complete genomic sequencing of Lactobacillus helveticus LH99 and comparative genome analysis.</title>
        <authorList>
            <person name="Li N."/>
            <person name="You C."/>
            <person name="Liu Z."/>
        </authorList>
    </citation>
    <scope>NUCLEOTIDE SEQUENCE [LARGE SCALE GENOMIC DNA]</scope>
    <source>
        <strain evidence="1 2">LH99</strain>
    </source>
</reference>
<organism evidence="1 2">
    <name type="scientific">Lactobacillus helveticus</name>
    <name type="common">Lactobacillus suntoryeus</name>
    <dbReference type="NCBI Taxonomy" id="1587"/>
    <lineage>
        <taxon>Bacteria</taxon>
        <taxon>Bacillati</taxon>
        <taxon>Bacillota</taxon>
        <taxon>Bacilli</taxon>
        <taxon>Lactobacillales</taxon>
        <taxon>Lactobacillaceae</taxon>
        <taxon>Lactobacillus</taxon>
    </lineage>
</organism>
<dbReference type="RefSeq" id="WP_046813866.1">
    <property type="nucleotide sequence ID" value="NZ_CP011386.1"/>
</dbReference>
<dbReference type="AlphaFoldDB" id="A0A386RCU8"/>
<dbReference type="EMBL" id="CP017982">
    <property type="protein sequence ID" value="AYE60951.1"/>
    <property type="molecule type" value="Genomic_DNA"/>
</dbReference>
<proteinExistence type="predicted"/>
<name>A0A386RCU8_LACHE</name>
<dbReference type="Proteomes" id="UP000267794">
    <property type="component" value="Chromosome"/>
</dbReference>
<dbReference type="SUPFAM" id="SSF46955">
    <property type="entry name" value="Putative DNA-binding domain"/>
    <property type="match status" value="1"/>
</dbReference>